<reference evidence="2" key="2">
    <citation type="journal article" date="2021" name="PeerJ">
        <title>Extensive microbial diversity within the chicken gut microbiome revealed by metagenomics and culture.</title>
        <authorList>
            <person name="Gilroy R."/>
            <person name="Ravi A."/>
            <person name="Getino M."/>
            <person name="Pursley I."/>
            <person name="Horton D.L."/>
            <person name="Alikhan N.F."/>
            <person name="Baker D."/>
            <person name="Gharbi K."/>
            <person name="Hall N."/>
            <person name="Watson M."/>
            <person name="Adriaenssens E.M."/>
            <person name="Foster-Nyarko E."/>
            <person name="Jarju S."/>
            <person name="Secka A."/>
            <person name="Antonio M."/>
            <person name="Oren A."/>
            <person name="Chaudhuri R.R."/>
            <person name="La Ragione R."/>
            <person name="Hildebrand F."/>
            <person name="Pallen M.J."/>
        </authorList>
    </citation>
    <scope>NUCLEOTIDE SEQUENCE</scope>
    <source>
        <strain evidence="2">B2-22910</strain>
    </source>
</reference>
<comment type="caution">
    <text evidence="2">The sequence shown here is derived from an EMBL/GenBank/DDBJ whole genome shotgun (WGS) entry which is preliminary data.</text>
</comment>
<proteinExistence type="predicted"/>
<dbReference type="EMBL" id="JADIMB010000056">
    <property type="protein sequence ID" value="MBO8470899.1"/>
    <property type="molecule type" value="Genomic_DNA"/>
</dbReference>
<feature type="domain" description="Putative auto-transporter adhesin head GIN" evidence="1">
    <location>
        <begin position="41"/>
        <end position="254"/>
    </location>
</feature>
<evidence type="ECO:0000313" key="2">
    <source>
        <dbReference type="EMBL" id="MBO8470899.1"/>
    </source>
</evidence>
<dbReference type="AlphaFoldDB" id="A0A9D9NF13"/>
<dbReference type="Gene3D" id="2.160.20.120">
    <property type="match status" value="1"/>
</dbReference>
<dbReference type="Pfam" id="PF10988">
    <property type="entry name" value="DUF2807"/>
    <property type="match status" value="1"/>
</dbReference>
<reference evidence="2" key="1">
    <citation type="submission" date="2020-10" db="EMBL/GenBank/DDBJ databases">
        <authorList>
            <person name="Gilroy R."/>
        </authorList>
    </citation>
    <scope>NUCLEOTIDE SEQUENCE</scope>
    <source>
        <strain evidence="2">B2-22910</strain>
    </source>
</reference>
<accession>A0A9D9NF13</accession>
<evidence type="ECO:0000313" key="3">
    <source>
        <dbReference type="Proteomes" id="UP000823603"/>
    </source>
</evidence>
<evidence type="ECO:0000259" key="1">
    <source>
        <dbReference type="Pfam" id="PF10988"/>
    </source>
</evidence>
<dbReference type="InterPro" id="IPR021255">
    <property type="entry name" value="DUF2807"/>
</dbReference>
<gene>
    <name evidence="2" type="ORF">IAB82_03775</name>
</gene>
<protein>
    <submittedName>
        <fullName evidence="2">DUF2807 domain-containing protein</fullName>
    </submittedName>
</protein>
<name>A0A9D9NF13_9BACT</name>
<dbReference type="Proteomes" id="UP000823603">
    <property type="component" value="Unassembled WGS sequence"/>
</dbReference>
<organism evidence="2 3">
    <name type="scientific">Candidatus Cryptobacteroides faecavium</name>
    <dbReference type="NCBI Taxonomy" id="2840762"/>
    <lineage>
        <taxon>Bacteria</taxon>
        <taxon>Pseudomonadati</taxon>
        <taxon>Bacteroidota</taxon>
        <taxon>Bacteroidia</taxon>
        <taxon>Bacteroidales</taxon>
        <taxon>Candidatus Cryptobacteroides</taxon>
    </lineage>
</organism>
<sequence length="272" mass="28395">MTKHLTFAAGIAAVVCTAGCSDISIDLAGYTESKTIPVSMDFTGVEVEDAIEVIFSDTMNEAYIEADANVLPYVEIYEDYRGILTIGYSAGLKMNGNGYFRTIVEIPYKSNICHLSASGASIISSGRPFIADEFYLNASGASAIYGKEVTADNITMELSGAGRIEFDLTETGVLDICASGASSLSTGGCIDTCNMQLDGGSAMDGRALYGISGLYIDKCYGSLSGGSTAWFSTDNGTISCSLTGGSHIYYAGNAYDSSTVSGGSSVESYFGH</sequence>